<proteinExistence type="predicted"/>
<accession>A0A494YXL8</accession>
<dbReference type="OrthoDB" id="2213517at2"/>
<keyword evidence="3" id="KW-1185">Reference proteome</keyword>
<dbReference type="GO" id="GO:0016747">
    <property type="term" value="F:acyltransferase activity, transferring groups other than amino-acyl groups"/>
    <property type="evidence" value="ECO:0007669"/>
    <property type="project" value="InterPro"/>
</dbReference>
<dbReference type="Gene3D" id="3.40.630.30">
    <property type="match status" value="1"/>
</dbReference>
<dbReference type="InterPro" id="IPR000182">
    <property type="entry name" value="GNAT_dom"/>
</dbReference>
<sequence>MKVTFVQINILGEIIYEDDYVKHYHFQEMLTRYDSNYIEFKKMPSVEEFQQWEKSLREFHRKNNQNHLKFKFPPNEQIPDTLKYYLKRVQYNIGFLELYSIQPSQFSIRKNGSVNVQFVTEEQLEPFLKLQYNEDVKYGVNFAKEKQQLQLRRFNDADTYFLIAYFEGIPAGYVEVIEKESTVEIDNLFVLEEQRHKGIGGHLQQAVMEKFPNKTVILVADGEDTPKDMYQKQGYEYQGFQFEVSKVEIF</sequence>
<comment type="caution">
    <text evidence="2">The sequence shown here is derived from an EMBL/GenBank/DDBJ whole genome shotgun (WGS) entry which is preliminary data.</text>
</comment>
<dbReference type="AlphaFoldDB" id="A0A494YXL8"/>
<protein>
    <submittedName>
        <fullName evidence="2">N-acetyltransferase</fullName>
    </submittedName>
</protein>
<dbReference type="Pfam" id="PF13673">
    <property type="entry name" value="Acetyltransf_10"/>
    <property type="match status" value="1"/>
</dbReference>
<evidence type="ECO:0000313" key="2">
    <source>
        <dbReference type="EMBL" id="RKQ14971.1"/>
    </source>
</evidence>
<organism evidence="2 3">
    <name type="scientific">Ureibacillus endophyticus</name>
    <dbReference type="NCBI Taxonomy" id="1978490"/>
    <lineage>
        <taxon>Bacteria</taxon>
        <taxon>Bacillati</taxon>
        <taxon>Bacillota</taxon>
        <taxon>Bacilli</taxon>
        <taxon>Bacillales</taxon>
        <taxon>Caryophanaceae</taxon>
        <taxon>Ureibacillus</taxon>
    </lineage>
</organism>
<dbReference type="Pfam" id="PF18467">
    <property type="entry name" value="DUF5613"/>
    <property type="match status" value="1"/>
</dbReference>
<keyword evidence="2" id="KW-0808">Transferase</keyword>
<name>A0A494YXL8_9BACL</name>
<feature type="domain" description="N-acetyltransferase" evidence="1">
    <location>
        <begin position="114"/>
        <end position="250"/>
    </location>
</feature>
<dbReference type="Proteomes" id="UP000272238">
    <property type="component" value="Unassembled WGS sequence"/>
</dbReference>
<evidence type="ECO:0000313" key="3">
    <source>
        <dbReference type="Proteomes" id="UP000272238"/>
    </source>
</evidence>
<dbReference type="CDD" id="cd04301">
    <property type="entry name" value="NAT_SF"/>
    <property type="match status" value="1"/>
</dbReference>
<dbReference type="PROSITE" id="PS51186">
    <property type="entry name" value="GNAT"/>
    <property type="match status" value="1"/>
</dbReference>
<evidence type="ECO:0000259" key="1">
    <source>
        <dbReference type="PROSITE" id="PS51186"/>
    </source>
</evidence>
<gene>
    <name evidence="2" type="ORF">D8M03_12905</name>
</gene>
<dbReference type="SUPFAM" id="SSF55729">
    <property type="entry name" value="Acyl-CoA N-acyltransferases (Nat)"/>
    <property type="match status" value="1"/>
</dbReference>
<dbReference type="RefSeq" id="WP_121215243.1">
    <property type="nucleotide sequence ID" value="NZ_JAMYWW010000001.1"/>
</dbReference>
<dbReference type="InterPro" id="IPR016181">
    <property type="entry name" value="Acyl_CoA_acyltransferase"/>
</dbReference>
<dbReference type="EMBL" id="RBZN01000036">
    <property type="protein sequence ID" value="RKQ14971.1"/>
    <property type="molecule type" value="Genomic_DNA"/>
</dbReference>
<dbReference type="InterPro" id="IPR040549">
    <property type="entry name" value="DUF5613"/>
</dbReference>
<reference evidence="2 3" key="1">
    <citation type="journal article" date="2016" name="Antonie Van Leeuwenhoek">
        <title>Lysinibacillus endophyticus sp. nov., an indole-3-acetic acid producing endophytic bacterium isolated from corn root (Zea mays cv. Xinken-5).</title>
        <authorList>
            <person name="Yu J."/>
            <person name="Guan X."/>
            <person name="Liu C."/>
            <person name="Xiang W."/>
            <person name="Yu Z."/>
            <person name="Liu X."/>
            <person name="Wang G."/>
        </authorList>
    </citation>
    <scope>NUCLEOTIDE SEQUENCE [LARGE SCALE GENOMIC DNA]</scope>
    <source>
        <strain evidence="2 3">DSM 100506</strain>
    </source>
</reference>